<feature type="compositionally biased region" description="Basic and acidic residues" evidence="2">
    <location>
        <begin position="158"/>
        <end position="172"/>
    </location>
</feature>
<feature type="compositionally biased region" description="Basic and acidic residues" evidence="2">
    <location>
        <begin position="119"/>
        <end position="148"/>
    </location>
</feature>
<feature type="compositionally biased region" description="Acidic residues" evidence="2">
    <location>
        <begin position="357"/>
        <end position="367"/>
    </location>
</feature>
<feature type="compositionally biased region" description="Basic and acidic residues" evidence="2">
    <location>
        <begin position="443"/>
        <end position="458"/>
    </location>
</feature>
<dbReference type="OMA" id="PYESTIA"/>
<feature type="coiled-coil region" evidence="1">
    <location>
        <begin position="231"/>
        <end position="265"/>
    </location>
</feature>
<feature type="compositionally biased region" description="Low complexity" evidence="2">
    <location>
        <begin position="379"/>
        <end position="398"/>
    </location>
</feature>
<reference evidence="3 4" key="1">
    <citation type="journal article" date="2013" name="PLoS Genet.">
        <title>The genome and development-dependent transcriptomes of Pyronema confluens: a window into fungal evolution.</title>
        <authorList>
            <person name="Traeger S."/>
            <person name="Altegoer F."/>
            <person name="Freitag M."/>
            <person name="Gabaldon T."/>
            <person name="Kempken F."/>
            <person name="Kumar A."/>
            <person name="Marcet-Houben M."/>
            <person name="Poggeler S."/>
            <person name="Stajich J.E."/>
            <person name="Nowrousian M."/>
        </authorList>
    </citation>
    <scope>NUCLEOTIDE SEQUENCE [LARGE SCALE GENOMIC DNA]</scope>
    <source>
        <strain evidence="4">CBS 100304</strain>
        <tissue evidence="3">Vegetative mycelium</tissue>
    </source>
</reference>
<feature type="compositionally biased region" description="Low complexity" evidence="2">
    <location>
        <begin position="13"/>
        <end position="23"/>
    </location>
</feature>
<feature type="region of interest" description="Disordered" evidence="2">
    <location>
        <begin position="507"/>
        <end position="557"/>
    </location>
</feature>
<proteinExistence type="predicted"/>
<gene>
    <name evidence="3" type="ORF">PCON_03418</name>
</gene>
<feature type="region of interest" description="Disordered" evidence="2">
    <location>
        <begin position="434"/>
        <end position="458"/>
    </location>
</feature>
<name>U4LBS3_PYROM</name>
<feature type="region of interest" description="Disordered" evidence="2">
    <location>
        <begin position="1"/>
        <end position="198"/>
    </location>
</feature>
<feature type="compositionally biased region" description="Low complexity" evidence="2">
    <location>
        <begin position="326"/>
        <end position="356"/>
    </location>
</feature>
<evidence type="ECO:0000313" key="3">
    <source>
        <dbReference type="EMBL" id="CCX16677.1"/>
    </source>
</evidence>
<protein>
    <submittedName>
        <fullName evidence="3">Uncharacterized protein</fullName>
    </submittedName>
</protein>
<feature type="region of interest" description="Disordered" evidence="2">
    <location>
        <begin position="296"/>
        <end position="417"/>
    </location>
</feature>
<feature type="compositionally biased region" description="Polar residues" evidence="2">
    <location>
        <begin position="1"/>
        <end position="10"/>
    </location>
</feature>
<dbReference type="OrthoDB" id="5412335at2759"/>
<dbReference type="EMBL" id="HF936498">
    <property type="protein sequence ID" value="CCX16677.1"/>
    <property type="molecule type" value="Genomic_DNA"/>
</dbReference>
<feature type="compositionally biased region" description="Basic and acidic residues" evidence="2">
    <location>
        <begin position="31"/>
        <end position="76"/>
    </location>
</feature>
<dbReference type="Proteomes" id="UP000018144">
    <property type="component" value="Unassembled WGS sequence"/>
</dbReference>
<feature type="compositionally biased region" description="Polar residues" evidence="2">
    <location>
        <begin position="508"/>
        <end position="529"/>
    </location>
</feature>
<evidence type="ECO:0000256" key="2">
    <source>
        <dbReference type="SAM" id="MobiDB-lite"/>
    </source>
</evidence>
<organism evidence="3 4">
    <name type="scientific">Pyronema omphalodes (strain CBS 100304)</name>
    <name type="common">Pyronema confluens</name>
    <dbReference type="NCBI Taxonomy" id="1076935"/>
    <lineage>
        <taxon>Eukaryota</taxon>
        <taxon>Fungi</taxon>
        <taxon>Dikarya</taxon>
        <taxon>Ascomycota</taxon>
        <taxon>Pezizomycotina</taxon>
        <taxon>Pezizomycetes</taxon>
        <taxon>Pezizales</taxon>
        <taxon>Pyronemataceae</taxon>
        <taxon>Pyronema</taxon>
    </lineage>
</organism>
<keyword evidence="1" id="KW-0175">Coiled coil</keyword>
<keyword evidence="4" id="KW-1185">Reference proteome</keyword>
<accession>U4LBS3</accession>
<evidence type="ECO:0000256" key="1">
    <source>
        <dbReference type="SAM" id="Coils"/>
    </source>
</evidence>
<sequence length="625" mass="69247">MHSPELSTPQKILRNSLRSRLSLQTPASPESRQETDEEAARREERIRLGRESLQRRKAQMEAARDNDGDVNMDRRSTRAGSPDSAEVEAELEHEATTRPKPSLEPAAPIDEPESPGFPRRGDRKFTKEAIARENEEERARALRQKDLPQLKSRFIEGTMRDRHSDPPPREIVGDLQDFGDWTPAPTKQRRSWETESRVEEKKTGFGAFGLSLPAILKINPLGLFEEVGKSYSRQKVLYEQQKKQKEEKERQKKEAEELYAEMKRRGEFKGTFPQYKDLVEAAIGKDEDLYQEDFATAKKRKRSEVTSVASELDAPEIGSSQETLESNGSGSDSNASNSSNPGSPIEAETEPATPTSEAEDADADADDAEVRSPTVEFADPQSPIDPQSPTDSISSPISPISPGPRPQTAPAREKEKTTLRTLIKKSSLGIVAALTPSSSHADLSLDSKQRKKKEEQLQKKVSALQLQLEQATRELEEVRGVTSHSNAPSTLSFGAFGALGGSIKSRLSRSSTYGTPYESTIASTMNTPRTSRDGKSMKSRQVSREMPPPPLPTPKTEVKIKKEIMEIPPVPEMESQIEEKDVAMVEATPVKSSKSVKGVKGILRGKVTSSVVKPEKKKWKGEDKA</sequence>
<dbReference type="AlphaFoldDB" id="U4LBS3"/>
<evidence type="ECO:0000313" key="4">
    <source>
        <dbReference type="Proteomes" id="UP000018144"/>
    </source>
</evidence>
<dbReference type="STRING" id="1076935.U4LBS3"/>